<dbReference type="SUPFAM" id="SSF57756">
    <property type="entry name" value="Retrovirus zinc finger-like domains"/>
    <property type="match status" value="1"/>
</dbReference>
<feature type="domain" description="CCHC-type" evidence="3">
    <location>
        <begin position="435"/>
        <end position="448"/>
    </location>
</feature>
<sequence>MAQEDVSTPPGATPTPSLANPFSPAARSPLQPAAATEATSGTAGPQVYQVSTPRDDPTAAVGPTVATSDLSAVMGMMAQTLQAVQAQTQAVTQLVSVLASQQQQQQRPAPPPPPVAAGSTQSSEVTQGLVRTPAVSSDSAAGRPLDPKWIPSVPEAQFTSWRTRVEEITGFWAWCEAFGAWLALIHPSFVGELREVLTRSVPLSDAELNGDQWARAQRLYHLVKQTFQGCQRVEGIFGVYEAQAGVGACNGYELMRLLRQEYSLQTRSEALHFRNAVLQFRVVKPDNLVDRLRQIDAKVFQYQQLLRTFPFPAQVRDLQVMESDLYILMLQNLPDPVREFAQLHGGESVAEVRKAVLLYHNRTCLVGDVGRVQELTTKPPKGHGRGRGSDRDTAAEDGSPSGGKAAGKGKDKGKGKGSKTRSTSQDGSGNKGIVCWECGKPGHVAKECANKRPQSAGRERKKDIVCHRCGKPGHVKRDCRVRLATLGSEQAGPDEDPAVEEAKVVMTLSSHVQRAVESTVESVSVVRVSPEACAEWLVDSGATSHIVARQFLPDYTVVHRYEGLSCELRAANGALIETFGIVDVEIKFSCKSRGKPLTRTFVLSRCIVADTPLNVMSPFVLHKNGWRTVLADEKASCLNYRRDLKVGLVLKDRAWWTVARLPSAQSSKKGDSQAEDPQGPKPMDLSALTAGMSPSQVAPQVVEAGRLTFLLRGLEDTPRVDDKGRRRVSFQEPTAVEAQPTEVVEDSSSEARGSRSAVGLSVPSLGPLRGNREGVSVDERVDLEELVCAGEDCVSSEPVDHPIPSLEEGEAIAAEDPTDPLDPSEVELGAGGTYQHVAQGHFPFLASCTSCCRASGRVPARRLRHTRGKCELAADFCFFGRVRLLVMVVLYTGMIASCVMDGSDHDRNVRQVNHMWRELGMTGRTLETTIDGEGLLHAVFRAAARQPNTPVTGVSFLDVPPDRHQANGRAERAVQTVKRGVASNLLFLESRFRKRIALESPLLKHLVPYVARTHNIFHVPQASDTSAFDKLRGRRGGPKPATLPFGVLALAKATESARVHDLEQLSEIVYLGPVSTSGGGILGIMAGDSRVGLSHEEAVKVRKFQAGRIVSPCVWSWEDVQHLVVTSDTVPGQQFPAGPVSEVRPGADDEQSPAEADAPPGLEGGVVVPASGPPKKWLLENGFTPDCSACGHISKSGVSHGRVHNASCRKRYRKYLEDEAQARRKRKSEQDLSESSGSGVSQPVPRRVTGKQPLVSDSTGVPSNPAHTEPPFPVDASPSLGPPDPVAVGPSIPGTSNDTDVEMSPPEPIPEPMEVDALIDHVTCEAENLFFLRDVNFRQVEDVVWFESQCLGKKIWQSMPRKPLCEATGRPLDVEQLKKGLIREHEQLTKLKVGFWVTDTEAKHGSRRAGSKLLGTRWVLVQKPDKVRARLVCKDFRSAGLSSFREEFYSPTAGLESLRLLLALAHQKQWFMCTADVSTAFMFASLGDAYQAVALPPSTVGPAGERLFLVLQKALYGLRKAPLFWFKELKAALLSLGFTPTSEATVFRFAGEDDECICLVLIYVDDLLAVGQEATCRWVLRELGRKYEIKITGEMCPETPGYLEFLGREIRRETASGPLFLGLKPSYFDGIEEASGWSLKATPTPPALHKYVDEKGVDKQLEADRAGQFRTVLGKLAWFSLTVPVLAYQISWCSSYQQSPTEMSEQGLREVLKYAKNFRRYRQGFGVDGCLEWAPSDKQIIAVVDASWSVRSVMGGIILCCGAAVKVWSRRIQTACLSSAEAELHAIAEGCKESLAVGIALQTCLEGLPKRDWLGIPVTTRGDYPLLLYTDSESGQHISNMQGLLRRIKHVELRALLVQELTESGRLKVYFVAGSANPSDALTKSSDKRHVLLLILALGMSEGDLDAQIASWADQVVSVLGPVRSSVVEALIKVFLAARHRAPLSFSDFFASLVAVFVVCCRVAASHAHDARGLGCGRA</sequence>
<dbReference type="Pfam" id="PF00098">
    <property type="entry name" value="zf-CCHC"/>
    <property type="match status" value="2"/>
</dbReference>
<dbReference type="InterPro" id="IPR051714">
    <property type="entry name" value="Znf_CCHC_NABP"/>
</dbReference>
<name>A0A1Q9EEC1_SYMMI</name>
<evidence type="ECO:0000256" key="2">
    <source>
        <dbReference type="SAM" id="MobiDB-lite"/>
    </source>
</evidence>
<feature type="region of interest" description="Disordered" evidence="2">
    <location>
        <begin position="1130"/>
        <end position="1169"/>
    </location>
</feature>
<dbReference type="GO" id="GO:0015074">
    <property type="term" value="P:DNA integration"/>
    <property type="evidence" value="ECO:0007669"/>
    <property type="project" value="InterPro"/>
</dbReference>
<feature type="domain" description="CCHC-type" evidence="3">
    <location>
        <begin position="466"/>
        <end position="480"/>
    </location>
</feature>
<keyword evidence="1" id="KW-0862">Zinc</keyword>
<dbReference type="CDD" id="cd09272">
    <property type="entry name" value="RNase_HI_RT_Ty1"/>
    <property type="match status" value="1"/>
</dbReference>
<feature type="region of interest" description="Disordered" evidence="2">
    <location>
        <begin position="666"/>
        <end position="688"/>
    </location>
</feature>
<feature type="region of interest" description="Disordered" evidence="2">
    <location>
        <begin position="1"/>
        <end position="63"/>
    </location>
</feature>
<dbReference type="InterPro" id="IPR036875">
    <property type="entry name" value="Znf_CCHC_sf"/>
</dbReference>
<dbReference type="PROSITE" id="PS50158">
    <property type="entry name" value="ZF_CCHC"/>
    <property type="match status" value="2"/>
</dbReference>
<feature type="region of interest" description="Disordered" evidence="2">
    <location>
        <begin position="720"/>
        <end position="772"/>
    </location>
</feature>
<dbReference type="GO" id="GO:0008270">
    <property type="term" value="F:zinc ion binding"/>
    <property type="evidence" value="ECO:0007669"/>
    <property type="project" value="UniProtKB-KW"/>
</dbReference>
<feature type="compositionally biased region" description="Low complexity" evidence="2">
    <location>
        <begin position="33"/>
        <end position="44"/>
    </location>
</feature>
<dbReference type="Gene3D" id="4.10.60.10">
    <property type="entry name" value="Zinc finger, CCHC-type"/>
    <property type="match status" value="1"/>
</dbReference>
<dbReference type="Pfam" id="PF07727">
    <property type="entry name" value="RVT_2"/>
    <property type="match status" value="1"/>
</dbReference>
<keyword evidence="1" id="KW-0479">Metal-binding</keyword>
<comment type="caution">
    <text evidence="5">The sequence shown here is derived from an EMBL/GenBank/DDBJ whole genome shotgun (WGS) entry which is preliminary data.</text>
</comment>
<organism evidence="5 6">
    <name type="scientific">Symbiodinium microadriaticum</name>
    <name type="common">Dinoflagellate</name>
    <name type="synonym">Zooxanthella microadriatica</name>
    <dbReference type="NCBI Taxonomy" id="2951"/>
    <lineage>
        <taxon>Eukaryota</taxon>
        <taxon>Sar</taxon>
        <taxon>Alveolata</taxon>
        <taxon>Dinophyceae</taxon>
        <taxon>Suessiales</taxon>
        <taxon>Symbiodiniaceae</taxon>
        <taxon>Symbiodinium</taxon>
    </lineage>
</organism>
<dbReference type="PANTHER" id="PTHR23002">
    <property type="entry name" value="ZINC FINGER CCHC DOMAIN CONTAINING PROTEIN"/>
    <property type="match status" value="1"/>
</dbReference>
<dbReference type="SMART" id="SM00343">
    <property type="entry name" value="ZnF_C2HC"/>
    <property type="match status" value="2"/>
</dbReference>
<dbReference type="EMBL" id="LSRX01000175">
    <property type="protein sequence ID" value="OLQ05785.1"/>
    <property type="molecule type" value="Genomic_DNA"/>
</dbReference>
<dbReference type="Proteomes" id="UP000186817">
    <property type="component" value="Unassembled WGS sequence"/>
</dbReference>
<feature type="region of interest" description="Disordered" evidence="2">
    <location>
        <begin position="375"/>
        <end position="429"/>
    </location>
</feature>
<dbReference type="InterPro" id="IPR001584">
    <property type="entry name" value="Integrase_cat-core"/>
</dbReference>
<reference evidence="5 6" key="1">
    <citation type="submission" date="2016-02" db="EMBL/GenBank/DDBJ databases">
        <title>Genome analysis of coral dinoflagellate symbionts highlights evolutionary adaptations to a symbiotic lifestyle.</title>
        <authorList>
            <person name="Aranda M."/>
            <person name="Li Y."/>
            <person name="Liew Y.J."/>
            <person name="Baumgarten S."/>
            <person name="Simakov O."/>
            <person name="Wilson M."/>
            <person name="Piel J."/>
            <person name="Ashoor H."/>
            <person name="Bougouffa S."/>
            <person name="Bajic V.B."/>
            <person name="Ryu T."/>
            <person name="Ravasi T."/>
            <person name="Bayer T."/>
            <person name="Micklem G."/>
            <person name="Kim H."/>
            <person name="Bhak J."/>
            <person name="Lajeunesse T.C."/>
            <person name="Voolstra C.R."/>
        </authorList>
    </citation>
    <scope>NUCLEOTIDE SEQUENCE [LARGE SCALE GENOMIC DNA]</scope>
    <source>
        <strain evidence="5 6">CCMP2467</strain>
    </source>
</reference>
<evidence type="ECO:0000256" key="1">
    <source>
        <dbReference type="PROSITE-ProRule" id="PRU00047"/>
    </source>
</evidence>
<evidence type="ECO:0000259" key="4">
    <source>
        <dbReference type="PROSITE" id="PS50994"/>
    </source>
</evidence>
<dbReference type="InterPro" id="IPR001878">
    <property type="entry name" value="Znf_CCHC"/>
</dbReference>
<feature type="compositionally biased region" description="Polar residues" evidence="2">
    <location>
        <begin position="1255"/>
        <end position="1266"/>
    </location>
</feature>
<feature type="region of interest" description="Disordered" evidence="2">
    <location>
        <begin position="102"/>
        <end position="148"/>
    </location>
</feature>
<evidence type="ECO:0000313" key="5">
    <source>
        <dbReference type="EMBL" id="OLQ05785.1"/>
    </source>
</evidence>
<dbReference type="GO" id="GO:0003676">
    <property type="term" value="F:nucleic acid binding"/>
    <property type="evidence" value="ECO:0007669"/>
    <property type="project" value="InterPro"/>
</dbReference>
<dbReference type="OrthoDB" id="423296at2759"/>
<protein>
    <submittedName>
        <fullName evidence="5">Retrovirus-related Pol polyprotein from transposon TNT 1-94</fullName>
    </submittedName>
</protein>
<accession>A0A1Q9EEC1</accession>
<dbReference type="InterPro" id="IPR013103">
    <property type="entry name" value="RVT_2"/>
</dbReference>
<feature type="domain" description="Integrase catalytic" evidence="4">
    <location>
        <begin position="855"/>
        <end position="1035"/>
    </location>
</feature>
<keyword evidence="6" id="KW-1185">Reference proteome</keyword>
<dbReference type="PROSITE" id="PS50994">
    <property type="entry name" value="INTEGRASE"/>
    <property type="match status" value="1"/>
</dbReference>
<proteinExistence type="predicted"/>
<keyword evidence="1" id="KW-0863">Zinc-finger</keyword>
<gene>
    <name evidence="5" type="ORF">AK812_SmicGene10969</name>
</gene>
<evidence type="ECO:0000259" key="3">
    <source>
        <dbReference type="PROSITE" id="PS50158"/>
    </source>
</evidence>
<feature type="region of interest" description="Disordered" evidence="2">
    <location>
        <begin position="1219"/>
        <end position="1310"/>
    </location>
</feature>
<evidence type="ECO:0000313" key="6">
    <source>
        <dbReference type="Proteomes" id="UP000186817"/>
    </source>
</evidence>